<dbReference type="EMBL" id="UGPN01000002">
    <property type="protein sequence ID" value="STY60946.1"/>
    <property type="molecule type" value="Genomic_DNA"/>
</dbReference>
<evidence type="ECO:0000313" key="1">
    <source>
        <dbReference type="EMBL" id="STY60946.1"/>
    </source>
</evidence>
<gene>
    <name evidence="1" type="ORF">NCTC10638_02153</name>
</gene>
<evidence type="ECO:0000313" key="2">
    <source>
        <dbReference type="Proteomes" id="UP000254802"/>
    </source>
</evidence>
<dbReference type="AlphaFoldDB" id="A0A378MZJ2"/>
<organism evidence="1 2">
    <name type="scientific">Mannheimia haemolytica</name>
    <name type="common">Pasteurella haemolytica</name>
    <dbReference type="NCBI Taxonomy" id="75985"/>
    <lineage>
        <taxon>Bacteria</taxon>
        <taxon>Pseudomonadati</taxon>
        <taxon>Pseudomonadota</taxon>
        <taxon>Gammaproteobacteria</taxon>
        <taxon>Pasteurellales</taxon>
        <taxon>Pasteurellaceae</taxon>
        <taxon>Mannheimia</taxon>
    </lineage>
</organism>
<name>A0A378MZJ2_MANHA</name>
<protein>
    <submittedName>
        <fullName evidence="1">Uncharacterized protein</fullName>
    </submittedName>
</protein>
<proteinExistence type="predicted"/>
<sequence>MTWFLLSDDAARVTAQESGRVQAIESVPYLDAERLKT</sequence>
<dbReference type="Proteomes" id="UP000254802">
    <property type="component" value="Unassembled WGS sequence"/>
</dbReference>
<reference evidence="1 2" key="1">
    <citation type="submission" date="2018-06" db="EMBL/GenBank/DDBJ databases">
        <authorList>
            <consortium name="Pathogen Informatics"/>
            <person name="Doyle S."/>
        </authorList>
    </citation>
    <scope>NUCLEOTIDE SEQUENCE [LARGE SCALE GENOMIC DNA]</scope>
    <source>
        <strain evidence="1 2">NCTC10638</strain>
    </source>
</reference>
<accession>A0A378MZJ2</accession>